<feature type="signal peptide" evidence="7">
    <location>
        <begin position="1"/>
        <end position="16"/>
    </location>
</feature>
<evidence type="ECO:0000313" key="8">
    <source>
        <dbReference type="EMBL" id="PYH77898.1"/>
    </source>
</evidence>
<evidence type="ECO:0000256" key="7">
    <source>
        <dbReference type="SAM" id="SignalP"/>
    </source>
</evidence>
<accession>A0A319CQU5</accession>
<dbReference type="PANTHER" id="PTHR31313">
    <property type="entry name" value="TY1 ENHANCER ACTIVATOR"/>
    <property type="match status" value="1"/>
</dbReference>
<keyword evidence="5" id="KW-0804">Transcription</keyword>
<organism evidence="8 9">
    <name type="scientific">Aspergillus uvarum CBS 121591</name>
    <dbReference type="NCBI Taxonomy" id="1448315"/>
    <lineage>
        <taxon>Eukaryota</taxon>
        <taxon>Fungi</taxon>
        <taxon>Dikarya</taxon>
        <taxon>Ascomycota</taxon>
        <taxon>Pezizomycotina</taxon>
        <taxon>Eurotiomycetes</taxon>
        <taxon>Eurotiomycetidae</taxon>
        <taxon>Eurotiales</taxon>
        <taxon>Aspergillaceae</taxon>
        <taxon>Aspergillus</taxon>
        <taxon>Aspergillus subgen. Circumdati</taxon>
    </lineage>
</organism>
<dbReference type="PANTHER" id="PTHR31313:SF81">
    <property type="entry name" value="TY1 ENHANCER ACTIVATOR"/>
    <property type="match status" value="1"/>
</dbReference>
<evidence type="ECO:0000256" key="4">
    <source>
        <dbReference type="ARBA" id="ARBA00023125"/>
    </source>
</evidence>
<dbReference type="GeneID" id="37142255"/>
<reference evidence="8 9" key="1">
    <citation type="submission" date="2016-12" db="EMBL/GenBank/DDBJ databases">
        <title>The genomes of Aspergillus section Nigri reveals drivers in fungal speciation.</title>
        <authorList>
            <consortium name="DOE Joint Genome Institute"/>
            <person name="Vesth T.C."/>
            <person name="Nybo J."/>
            <person name="Theobald S."/>
            <person name="Brandl J."/>
            <person name="Frisvad J.C."/>
            <person name="Nielsen K.F."/>
            <person name="Lyhne E.K."/>
            <person name="Kogle M.E."/>
            <person name="Kuo A."/>
            <person name="Riley R."/>
            <person name="Clum A."/>
            <person name="Nolan M."/>
            <person name="Lipzen A."/>
            <person name="Salamov A."/>
            <person name="Henrissat B."/>
            <person name="Wiebenga A."/>
            <person name="De Vries R.P."/>
            <person name="Grigoriev I.V."/>
            <person name="Mortensen U.H."/>
            <person name="Andersen M.R."/>
            <person name="Baker S.E."/>
        </authorList>
    </citation>
    <scope>NUCLEOTIDE SEQUENCE [LARGE SCALE GENOMIC DNA]</scope>
    <source>
        <strain evidence="8 9">CBS 121591</strain>
    </source>
</reference>
<dbReference type="CDD" id="cd12148">
    <property type="entry name" value="fungal_TF_MHR"/>
    <property type="match status" value="1"/>
</dbReference>
<gene>
    <name evidence="8" type="ORF">BO82DRAFT_405767</name>
</gene>
<keyword evidence="3" id="KW-0805">Transcription regulation</keyword>
<dbReference type="GO" id="GO:0046872">
    <property type="term" value="F:metal ion binding"/>
    <property type="evidence" value="ECO:0007669"/>
    <property type="project" value="UniProtKB-KW"/>
</dbReference>
<keyword evidence="4" id="KW-0238">DNA-binding</keyword>
<dbReference type="GO" id="GO:0003677">
    <property type="term" value="F:DNA binding"/>
    <property type="evidence" value="ECO:0007669"/>
    <property type="project" value="UniProtKB-KW"/>
</dbReference>
<name>A0A319CQU5_9EURO</name>
<keyword evidence="2" id="KW-0862">Zinc</keyword>
<dbReference type="VEuPathDB" id="FungiDB:BO82DRAFT_405767"/>
<keyword evidence="6" id="KW-0539">Nucleus</keyword>
<keyword evidence="7" id="KW-0732">Signal</keyword>
<evidence type="ECO:0000256" key="3">
    <source>
        <dbReference type="ARBA" id="ARBA00023015"/>
    </source>
</evidence>
<evidence type="ECO:0000256" key="5">
    <source>
        <dbReference type="ARBA" id="ARBA00023163"/>
    </source>
</evidence>
<evidence type="ECO:0008006" key="10">
    <source>
        <dbReference type="Google" id="ProtNLM"/>
    </source>
</evidence>
<dbReference type="EMBL" id="KZ821735">
    <property type="protein sequence ID" value="PYH77898.1"/>
    <property type="molecule type" value="Genomic_DNA"/>
</dbReference>
<dbReference type="STRING" id="1448315.A0A319CQU5"/>
<evidence type="ECO:0000256" key="2">
    <source>
        <dbReference type="ARBA" id="ARBA00022833"/>
    </source>
</evidence>
<evidence type="ECO:0000256" key="1">
    <source>
        <dbReference type="ARBA" id="ARBA00022723"/>
    </source>
</evidence>
<proteinExistence type="predicted"/>
<dbReference type="AlphaFoldDB" id="A0A319CQU5"/>
<dbReference type="Proteomes" id="UP000248340">
    <property type="component" value="Unassembled WGS sequence"/>
</dbReference>
<sequence>MLRSLLLWKLTIGTEGEPSFVGPLGGISFPGVTVDAPLAREPDLSHTSCETEPTRCDVTDAAVEDQLIEYFMQHVASYYGFLDPRELRQMGNLCNEEDIRFYRQAASDLAQRAAVVQCASRPRELTVLSLSVLAGRELNLGQENMGWMYISGPEKSSLPFRRVNYLHMSYYDSSLLIHRPFLRQAAEEQQGLRSHESISAQMATQTVRDAAKAFAQLARLHHRRIGDCRQAPPFLIQHLLTAEIMFLSQATAAVKQGAGRRPCNDLKECLAALEEMQESWPLKAHRGD</sequence>
<dbReference type="OrthoDB" id="10249920at2759"/>
<keyword evidence="9" id="KW-1185">Reference proteome</keyword>
<feature type="chain" id="PRO_5016245023" description="Transcription factor domain-containing protein" evidence="7">
    <location>
        <begin position="17"/>
        <end position="288"/>
    </location>
</feature>
<dbReference type="RefSeq" id="XP_025488098.1">
    <property type="nucleotide sequence ID" value="XM_025639513.1"/>
</dbReference>
<dbReference type="InterPro" id="IPR051615">
    <property type="entry name" value="Transcr_Regulatory_Elem"/>
</dbReference>
<evidence type="ECO:0000313" key="9">
    <source>
        <dbReference type="Proteomes" id="UP000248340"/>
    </source>
</evidence>
<keyword evidence="1" id="KW-0479">Metal-binding</keyword>
<protein>
    <recommendedName>
        <fullName evidence="10">Transcription factor domain-containing protein</fullName>
    </recommendedName>
</protein>
<evidence type="ECO:0000256" key="6">
    <source>
        <dbReference type="ARBA" id="ARBA00023242"/>
    </source>
</evidence>